<dbReference type="InterPro" id="IPR014922">
    <property type="entry name" value="YdhG-like"/>
</dbReference>
<dbReference type="Gene3D" id="3.90.1150.200">
    <property type="match status" value="1"/>
</dbReference>
<dbReference type="SUPFAM" id="SSF159888">
    <property type="entry name" value="YdhG-like"/>
    <property type="match status" value="1"/>
</dbReference>
<dbReference type="EMBL" id="CAEZSN010000008">
    <property type="protein sequence ID" value="CAB4534422.1"/>
    <property type="molecule type" value="Genomic_DNA"/>
</dbReference>
<protein>
    <submittedName>
        <fullName evidence="2">Unannotated protein</fullName>
    </submittedName>
</protein>
<evidence type="ECO:0000259" key="1">
    <source>
        <dbReference type="Pfam" id="PF08818"/>
    </source>
</evidence>
<gene>
    <name evidence="2" type="ORF">UFOPK1433_00136</name>
    <name evidence="3" type="ORF">UFOPK1843_00853</name>
</gene>
<dbReference type="AlphaFoldDB" id="A0A6J6B5R8"/>
<proteinExistence type="predicted"/>
<dbReference type="Pfam" id="PF08818">
    <property type="entry name" value="DUF1801"/>
    <property type="match status" value="1"/>
</dbReference>
<evidence type="ECO:0000313" key="3">
    <source>
        <dbReference type="EMBL" id="CAB4611377.1"/>
    </source>
</evidence>
<evidence type="ECO:0000313" key="2">
    <source>
        <dbReference type="EMBL" id="CAB4534422.1"/>
    </source>
</evidence>
<dbReference type="EMBL" id="CAEZUR010000065">
    <property type="protein sequence ID" value="CAB4611377.1"/>
    <property type="molecule type" value="Genomic_DNA"/>
</dbReference>
<sequence>MESVDEYLAAQPDANRKALDRIRKIVKKTLPGSEDAYSYAIIGFRYNKKFVIYISGWQDHLSFHGFSVPLGNELVAKYPAFLKLKGRTLHFQPKPDIPEQMVRELVLARVAELGL</sequence>
<accession>A0A6J6B5R8</accession>
<feature type="domain" description="YdhG-like" evidence="1">
    <location>
        <begin position="16"/>
        <end position="109"/>
    </location>
</feature>
<organism evidence="2">
    <name type="scientific">freshwater metagenome</name>
    <dbReference type="NCBI Taxonomy" id="449393"/>
    <lineage>
        <taxon>unclassified sequences</taxon>
        <taxon>metagenomes</taxon>
        <taxon>ecological metagenomes</taxon>
    </lineage>
</organism>
<name>A0A6J6B5R8_9ZZZZ</name>
<reference evidence="2" key="1">
    <citation type="submission" date="2020-05" db="EMBL/GenBank/DDBJ databases">
        <authorList>
            <person name="Chiriac C."/>
            <person name="Salcher M."/>
            <person name="Ghai R."/>
            <person name="Kavagutti S V."/>
        </authorList>
    </citation>
    <scope>NUCLEOTIDE SEQUENCE</scope>
</reference>